<accession>A0ABQ7XZS1</accession>
<dbReference type="Pfam" id="PF00035">
    <property type="entry name" value="dsrm"/>
    <property type="match status" value="1"/>
</dbReference>
<comment type="caution">
    <text evidence="6">The sequence shown here is derived from an EMBL/GenBank/DDBJ whole genome shotgun (WGS) entry which is preliminary data.</text>
</comment>
<dbReference type="EMBL" id="JAGKQM010000019">
    <property type="protein sequence ID" value="KAH0861414.1"/>
    <property type="molecule type" value="Genomic_DNA"/>
</dbReference>
<reference evidence="6 7" key="1">
    <citation type="submission" date="2021-05" db="EMBL/GenBank/DDBJ databases">
        <title>Genome Assembly of Synthetic Allotetraploid Brassica napus Reveals Homoeologous Exchanges between Subgenomes.</title>
        <authorList>
            <person name="Davis J.T."/>
        </authorList>
    </citation>
    <scope>NUCLEOTIDE SEQUENCE [LARGE SCALE GENOMIC DNA]</scope>
    <source>
        <strain evidence="7">cv. Da-Ae</strain>
        <tissue evidence="6">Seedling</tissue>
    </source>
</reference>
<dbReference type="PANTHER" id="PTHR46031">
    <property type="match status" value="1"/>
</dbReference>
<keyword evidence="7" id="KW-1185">Reference proteome</keyword>
<sequence>MPLKPKVQPPSETSSETRPTCKIFISFRPLISLKVFLGGQYLNFLSYGESEILSHKNDLNSYCQRLNTPLPVYKTTFACTGSVGGKTFTSSSSTLTNRRSVEQDAAKLLHYNIYSMRIHLMLQTGQSHRDRGLSASPIFLKNLVCQEKTRCKMILNEFIDKIEVEFVYETVQVEMAHVFVSSLVLNGTCYKGECGKNKKEDEQLAALSAILSLLDDPIYGTQISEVLYSKFSACAVFKDCSVTSNEFKATTSNGDNFTISLRTTTGKIKFQEATKPASQQIGEFVPAPAAAHNPCNDSIFSRKRRRKNKEKANKRLRAENK</sequence>
<dbReference type="Proteomes" id="UP000824890">
    <property type="component" value="Unassembled WGS sequence"/>
</dbReference>
<gene>
    <name evidence="6" type="ORF">HID58_089675</name>
</gene>
<dbReference type="Gene3D" id="3.30.160.20">
    <property type="match status" value="2"/>
</dbReference>
<name>A0ABQ7XZS1_BRANA</name>
<evidence type="ECO:0000313" key="7">
    <source>
        <dbReference type="Proteomes" id="UP000824890"/>
    </source>
</evidence>
<evidence type="ECO:0000256" key="1">
    <source>
        <dbReference type="ARBA" id="ARBA00022737"/>
    </source>
</evidence>
<proteinExistence type="predicted"/>
<dbReference type="SUPFAM" id="SSF54768">
    <property type="entry name" value="dsRNA-binding domain-like"/>
    <property type="match status" value="2"/>
</dbReference>
<feature type="compositionally biased region" description="Basic and acidic residues" evidence="4">
    <location>
        <begin position="310"/>
        <end position="321"/>
    </location>
</feature>
<evidence type="ECO:0000256" key="2">
    <source>
        <dbReference type="ARBA" id="ARBA00022884"/>
    </source>
</evidence>
<evidence type="ECO:0000259" key="5">
    <source>
        <dbReference type="PROSITE" id="PS50137"/>
    </source>
</evidence>
<feature type="region of interest" description="Disordered" evidence="4">
    <location>
        <begin position="294"/>
        <end position="321"/>
    </location>
</feature>
<dbReference type="PANTHER" id="PTHR46031:SF37">
    <property type="entry name" value="DRBM DOMAIN-CONTAINING PROTEIN"/>
    <property type="match status" value="1"/>
</dbReference>
<protein>
    <recommendedName>
        <fullName evidence="5">DRBM domain-containing protein</fullName>
    </recommendedName>
</protein>
<feature type="domain" description="DRBM" evidence="5">
    <location>
        <begin position="150"/>
        <end position="215"/>
    </location>
</feature>
<evidence type="ECO:0000256" key="3">
    <source>
        <dbReference type="PROSITE-ProRule" id="PRU00266"/>
    </source>
</evidence>
<evidence type="ECO:0000313" key="6">
    <source>
        <dbReference type="EMBL" id="KAH0861414.1"/>
    </source>
</evidence>
<evidence type="ECO:0000256" key="4">
    <source>
        <dbReference type="SAM" id="MobiDB-lite"/>
    </source>
</evidence>
<keyword evidence="2 3" id="KW-0694">RNA-binding</keyword>
<organism evidence="6 7">
    <name type="scientific">Brassica napus</name>
    <name type="common">Rape</name>
    <dbReference type="NCBI Taxonomy" id="3708"/>
    <lineage>
        <taxon>Eukaryota</taxon>
        <taxon>Viridiplantae</taxon>
        <taxon>Streptophyta</taxon>
        <taxon>Embryophyta</taxon>
        <taxon>Tracheophyta</taxon>
        <taxon>Spermatophyta</taxon>
        <taxon>Magnoliopsida</taxon>
        <taxon>eudicotyledons</taxon>
        <taxon>Gunneridae</taxon>
        <taxon>Pentapetalae</taxon>
        <taxon>rosids</taxon>
        <taxon>malvids</taxon>
        <taxon>Brassicales</taxon>
        <taxon>Brassicaceae</taxon>
        <taxon>Brassiceae</taxon>
        <taxon>Brassica</taxon>
    </lineage>
</organism>
<dbReference type="InterPro" id="IPR014720">
    <property type="entry name" value="dsRBD_dom"/>
</dbReference>
<dbReference type="PROSITE" id="PS50137">
    <property type="entry name" value="DS_RBD"/>
    <property type="match status" value="1"/>
</dbReference>
<keyword evidence="1" id="KW-0677">Repeat</keyword>